<dbReference type="Pfam" id="PF13041">
    <property type="entry name" value="PPR_2"/>
    <property type="match status" value="1"/>
</dbReference>
<dbReference type="OrthoDB" id="185373at2759"/>
<name>A0A834Z801_TETSI</name>
<dbReference type="EMBL" id="JABCRI010000007">
    <property type="protein sequence ID" value="KAF8402704.1"/>
    <property type="molecule type" value="Genomic_DNA"/>
</dbReference>
<dbReference type="InterPro" id="IPR002885">
    <property type="entry name" value="PPR_rpt"/>
</dbReference>
<proteinExistence type="predicted"/>
<protein>
    <recommendedName>
        <fullName evidence="4">Pentatricopeptide repeat-containing protein</fullName>
    </recommendedName>
</protein>
<reference evidence="2 3" key="1">
    <citation type="submission" date="2020-04" db="EMBL/GenBank/DDBJ databases">
        <title>Plant Genome Project.</title>
        <authorList>
            <person name="Zhang R.-G."/>
        </authorList>
    </citation>
    <scope>NUCLEOTIDE SEQUENCE [LARGE SCALE GENOMIC DNA]</scope>
    <source>
        <strain evidence="2">YNK0</strain>
        <tissue evidence="2">Leaf</tissue>
    </source>
</reference>
<dbReference type="AlphaFoldDB" id="A0A834Z801"/>
<dbReference type="NCBIfam" id="TIGR00756">
    <property type="entry name" value="PPR"/>
    <property type="match status" value="1"/>
</dbReference>
<dbReference type="Gene3D" id="1.25.40.10">
    <property type="entry name" value="Tetratricopeptide repeat domain"/>
    <property type="match status" value="2"/>
</dbReference>
<gene>
    <name evidence="2" type="ORF">HHK36_010792</name>
</gene>
<evidence type="ECO:0000313" key="3">
    <source>
        <dbReference type="Proteomes" id="UP000655225"/>
    </source>
</evidence>
<dbReference type="Proteomes" id="UP000655225">
    <property type="component" value="Unassembled WGS sequence"/>
</dbReference>
<dbReference type="GO" id="GO:0003729">
    <property type="term" value="F:mRNA binding"/>
    <property type="evidence" value="ECO:0007669"/>
    <property type="project" value="TreeGrafter"/>
</dbReference>
<comment type="caution">
    <text evidence="2">The sequence shown here is derived from an EMBL/GenBank/DDBJ whole genome shotgun (WGS) entry which is preliminary data.</text>
</comment>
<dbReference type="InterPro" id="IPR051240">
    <property type="entry name" value="Mito_RNA-Proc/Resp"/>
</dbReference>
<dbReference type="PANTHER" id="PTHR47933">
    <property type="entry name" value="PENTATRICOPEPTIDE REPEAT-CONTAINING PROTEIN 1, MITOCHONDRIAL"/>
    <property type="match status" value="1"/>
</dbReference>
<dbReference type="InterPro" id="IPR011990">
    <property type="entry name" value="TPR-like_helical_dom_sf"/>
</dbReference>
<keyword evidence="1" id="KW-0677">Repeat</keyword>
<dbReference type="Pfam" id="PF01535">
    <property type="entry name" value="PPR"/>
    <property type="match status" value="1"/>
</dbReference>
<dbReference type="PANTHER" id="PTHR47933:SF11">
    <property type="entry name" value="PENTATRICOPEPTIDE REPEAT-CONTAINING PROTEIN 2"/>
    <property type="match status" value="1"/>
</dbReference>
<evidence type="ECO:0008006" key="4">
    <source>
        <dbReference type="Google" id="ProtNLM"/>
    </source>
</evidence>
<sequence length="193" mass="21535">MVESGSAPDVVTCNALLNGFYRAGKINERVMSVLTYGLCENKYLKKALWVLKETEDGGVVLDILSLVNRLCGEGRLEETCSIFDLMCKHGFRPNSHIYNALINGFIQASKLTDPVFDRWSGSSQQWDSFDMLFLEKALPQEDCLTCAWNIGMQRTCSLLKGNREILPLSDLDDAKAKFANASATALHSVDMRK</sequence>
<accession>A0A834Z801</accession>
<evidence type="ECO:0000313" key="2">
    <source>
        <dbReference type="EMBL" id="KAF8402704.1"/>
    </source>
</evidence>
<keyword evidence="3" id="KW-1185">Reference proteome</keyword>
<evidence type="ECO:0000256" key="1">
    <source>
        <dbReference type="ARBA" id="ARBA00022737"/>
    </source>
</evidence>
<organism evidence="2 3">
    <name type="scientific">Tetracentron sinense</name>
    <name type="common">Spur-leaf</name>
    <dbReference type="NCBI Taxonomy" id="13715"/>
    <lineage>
        <taxon>Eukaryota</taxon>
        <taxon>Viridiplantae</taxon>
        <taxon>Streptophyta</taxon>
        <taxon>Embryophyta</taxon>
        <taxon>Tracheophyta</taxon>
        <taxon>Spermatophyta</taxon>
        <taxon>Magnoliopsida</taxon>
        <taxon>Trochodendrales</taxon>
        <taxon>Trochodendraceae</taxon>
        <taxon>Tetracentron</taxon>
    </lineage>
</organism>